<dbReference type="OrthoDB" id="5290997at2"/>
<accession>A0A399QZ40</accession>
<gene>
    <name evidence="6" type="ORF">D1224_07940</name>
</gene>
<evidence type="ECO:0000313" key="6">
    <source>
        <dbReference type="EMBL" id="RIJ24160.1"/>
    </source>
</evidence>
<name>A0A399QZ40_9PROT</name>
<dbReference type="SMART" id="SM00563">
    <property type="entry name" value="PlsC"/>
    <property type="match status" value="1"/>
</dbReference>
<dbReference type="PANTHER" id="PTHR10434:SF40">
    <property type="entry name" value="1-ACYL-SN-GLYCEROL-3-PHOSPHATE ACYLTRANSFERASE"/>
    <property type="match status" value="1"/>
</dbReference>
<dbReference type="CDD" id="cd07989">
    <property type="entry name" value="LPLAT_AGPAT-like"/>
    <property type="match status" value="1"/>
</dbReference>
<protein>
    <submittedName>
        <fullName evidence="6">1-acyl-sn-glycerol-3-phosphate acyltransferase</fullName>
    </submittedName>
</protein>
<dbReference type="Pfam" id="PF01553">
    <property type="entry name" value="Acyltransferase"/>
    <property type="match status" value="1"/>
</dbReference>
<dbReference type="PANTHER" id="PTHR10434">
    <property type="entry name" value="1-ACYL-SN-GLYCEROL-3-PHOSPHATE ACYLTRANSFERASE"/>
    <property type="match status" value="1"/>
</dbReference>
<feature type="domain" description="Phospholipid/glycerol acyltransferase" evidence="5">
    <location>
        <begin position="71"/>
        <end position="186"/>
    </location>
</feature>
<organism evidence="6 7">
    <name type="scientific">Henriciella barbarensis</name>
    <dbReference type="NCBI Taxonomy" id="86342"/>
    <lineage>
        <taxon>Bacteria</taxon>
        <taxon>Pseudomonadati</taxon>
        <taxon>Pseudomonadota</taxon>
        <taxon>Alphaproteobacteria</taxon>
        <taxon>Hyphomonadales</taxon>
        <taxon>Hyphomonadaceae</taxon>
        <taxon>Henriciella</taxon>
    </lineage>
</organism>
<dbReference type="AlphaFoldDB" id="A0A399QZ40"/>
<comment type="pathway">
    <text evidence="1">Lipid metabolism.</text>
</comment>
<reference evidence="6 7" key="1">
    <citation type="submission" date="2018-08" db="EMBL/GenBank/DDBJ databases">
        <title>Henriciella mobilis sp. nov., isolated from seawater.</title>
        <authorList>
            <person name="Cheng H."/>
            <person name="Wu Y.-H."/>
            <person name="Xu X.-W."/>
            <person name="Guo L.-L."/>
        </authorList>
    </citation>
    <scope>NUCLEOTIDE SEQUENCE [LARGE SCALE GENOMIC DNA]</scope>
    <source>
        <strain evidence="6 7">CCUG66934</strain>
    </source>
</reference>
<dbReference type="Proteomes" id="UP000265431">
    <property type="component" value="Unassembled WGS sequence"/>
</dbReference>
<sequence>MNAVRSFLFVIWLYGGMAVIGITCLPTLLLPRKFAVAAIRLYAQYVRVGLRLLCGIKVELRGREHIPQGPVLIAGKHQAMLDVFIPFLLFSDPAIILKRELLWYPALGWYALKTRMIPIDRGGTSKTLKKMLREAKARTEQGRQVLIYPEGTRQPAGAAPAYKSAGVTALYNQLEVPVVPLATNSGLCWKPRGMVRKPGLVVYEALPPIPAGLNRKEIFARLQSELEAVSDALLDEGLATQGRTRADLNT</sequence>
<evidence type="ECO:0000256" key="4">
    <source>
        <dbReference type="SAM" id="Phobius"/>
    </source>
</evidence>
<feature type="transmembrane region" description="Helical" evidence="4">
    <location>
        <begin position="6"/>
        <end position="30"/>
    </location>
</feature>
<keyword evidence="4" id="KW-0812">Transmembrane</keyword>
<evidence type="ECO:0000313" key="7">
    <source>
        <dbReference type="Proteomes" id="UP000265431"/>
    </source>
</evidence>
<evidence type="ECO:0000259" key="5">
    <source>
        <dbReference type="SMART" id="SM00563"/>
    </source>
</evidence>
<dbReference type="GO" id="GO:0003841">
    <property type="term" value="F:1-acylglycerol-3-phosphate O-acyltransferase activity"/>
    <property type="evidence" value="ECO:0007669"/>
    <property type="project" value="TreeGrafter"/>
</dbReference>
<evidence type="ECO:0000256" key="2">
    <source>
        <dbReference type="ARBA" id="ARBA00022679"/>
    </source>
</evidence>
<keyword evidence="7" id="KW-1185">Reference proteome</keyword>
<evidence type="ECO:0000256" key="1">
    <source>
        <dbReference type="ARBA" id="ARBA00005189"/>
    </source>
</evidence>
<comment type="caution">
    <text evidence="6">The sequence shown here is derived from an EMBL/GenBank/DDBJ whole genome shotgun (WGS) entry which is preliminary data.</text>
</comment>
<keyword evidence="3 6" id="KW-0012">Acyltransferase</keyword>
<keyword evidence="2 6" id="KW-0808">Transferase</keyword>
<dbReference type="GO" id="GO:0006654">
    <property type="term" value="P:phosphatidic acid biosynthetic process"/>
    <property type="evidence" value="ECO:0007669"/>
    <property type="project" value="TreeGrafter"/>
</dbReference>
<dbReference type="SUPFAM" id="SSF69593">
    <property type="entry name" value="Glycerol-3-phosphate (1)-acyltransferase"/>
    <property type="match status" value="1"/>
</dbReference>
<proteinExistence type="predicted"/>
<keyword evidence="4" id="KW-1133">Transmembrane helix</keyword>
<dbReference type="InterPro" id="IPR002123">
    <property type="entry name" value="Plipid/glycerol_acylTrfase"/>
</dbReference>
<evidence type="ECO:0000256" key="3">
    <source>
        <dbReference type="ARBA" id="ARBA00023315"/>
    </source>
</evidence>
<keyword evidence="4" id="KW-0472">Membrane</keyword>
<dbReference type="EMBL" id="QWGB01000005">
    <property type="protein sequence ID" value="RIJ24160.1"/>
    <property type="molecule type" value="Genomic_DNA"/>
</dbReference>